<accession>A0A371RHB4</accession>
<evidence type="ECO:0000313" key="2">
    <source>
        <dbReference type="EMBL" id="RFB04838.1"/>
    </source>
</evidence>
<gene>
    <name evidence="2" type="ORF">DX908_05810</name>
</gene>
<proteinExistence type="predicted"/>
<dbReference type="AlphaFoldDB" id="A0A371RHB4"/>
<dbReference type="PANTHER" id="PTHR48098:SF3">
    <property type="entry name" value="IRON(III) ENTEROBACTIN ESTERASE"/>
    <property type="match status" value="1"/>
</dbReference>
<feature type="signal peptide" evidence="1">
    <location>
        <begin position="1"/>
        <end position="18"/>
    </location>
</feature>
<comment type="caution">
    <text evidence="2">The sequence shown here is derived from an EMBL/GenBank/DDBJ whole genome shotgun (WGS) entry which is preliminary data.</text>
</comment>
<dbReference type="InterPro" id="IPR029058">
    <property type="entry name" value="AB_hydrolase_fold"/>
</dbReference>
<dbReference type="OrthoDB" id="9803578at2"/>
<evidence type="ECO:0000313" key="3">
    <source>
        <dbReference type="Proteomes" id="UP000264589"/>
    </source>
</evidence>
<keyword evidence="3" id="KW-1185">Reference proteome</keyword>
<dbReference type="Gene3D" id="3.40.50.1820">
    <property type="entry name" value="alpha/beta hydrolase"/>
    <property type="match status" value="1"/>
</dbReference>
<dbReference type="EMBL" id="QUQO01000001">
    <property type="protein sequence ID" value="RFB04838.1"/>
    <property type="molecule type" value="Genomic_DNA"/>
</dbReference>
<dbReference type="SUPFAM" id="SSF53474">
    <property type="entry name" value="alpha/beta-Hydrolases"/>
    <property type="match status" value="1"/>
</dbReference>
<name>A0A371RHB4_9PROT</name>
<reference evidence="2 3" key="1">
    <citation type="submission" date="2018-08" db="EMBL/GenBank/DDBJ databases">
        <title>Parvularcula sp. SM1705, isolated from surface water of the South Sea China.</title>
        <authorList>
            <person name="Sun L."/>
        </authorList>
    </citation>
    <scope>NUCLEOTIDE SEQUENCE [LARGE SCALE GENOMIC DNA]</scope>
    <source>
        <strain evidence="2 3">SM1705</strain>
    </source>
</reference>
<dbReference type="Proteomes" id="UP000264589">
    <property type="component" value="Unassembled WGS sequence"/>
</dbReference>
<keyword evidence="1" id="KW-0732">Signal</keyword>
<protein>
    <recommendedName>
        <fullName evidence="4">Esterase</fullName>
    </recommendedName>
</protein>
<dbReference type="InterPro" id="IPR050583">
    <property type="entry name" value="Mycobacterial_A85_antigen"/>
</dbReference>
<dbReference type="RefSeq" id="WP_116391471.1">
    <property type="nucleotide sequence ID" value="NZ_QUQO01000001.1"/>
</dbReference>
<organism evidence="2 3">
    <name type="scientific">Parvularcula marina</name>
    <dbReference type="NCBI Taxonomy" id="2292771"/>
    <lineage>
        <taxon>Bacteria</taxon>
        <taxon>Pseudomonadati</taxon>
        <taxon>Pseudomonadota</taxon>
        <taxon>Alphaproteobacteria</taxon>
        <taxon>Parvularculales</taxon>
        <taxon>Parvularculaceae</taxon>
        <taxon>Parvularcula</taxon>
    </lineage>
</organism>
<dbReference type="PROSITE" id="PS51257">
    <property type="entry name" value="PROKAR_LIPOPROTEIN"/>
    <property type="match status" value="1"/>
</dbReference>
<dbReference type="InterPro" id="IPR000801">
    <property type="entry name" value="Esterase-like"/>
</dbReference>
<dbReference type="InParanoid" id="A0A371RHB4"/>
<feature type="chain" id="PRO_5017001533" description="Esterase" evidence="1">
    <location>
        <begin position="19"/>
        <end position="498"/>
    </location>
</feature>
<evidence type="ECO:0000256" key="1">
    <source>
        <dbReference type="SAM" id="SignalP"/>
    </source>
</evidence>
<dbReference type="Pfam" id="PF00756">
    <property type="entry name" value="Esterase"/>
    <property type="match status" value="1"/>
</dbReference>
<evidence type="ECO:0008006" key="4">
    <source>
        <dbReference type="Google" id="ProtNLM"/>
    </source>
</evidence>
<dbReference type="PANTHER" id="PTHR48098">
    <property type="entry name" value="ENTEROCHELIN ESTERASE-RELATED"/>
    <property type="match status" value="1"/>
</dbReference>
<sequence>MRHVTSFLMISGAVIALAGCAERASDAPAKSHIDVTAAGDLLTAPYTGRVYVTVSADASREPRLQSRWFNPPLTVIEDVENWSGSKPVSLDTDDAAHPGSLGDLEPGTYQAQAYIRLSPTSPDAGRGAGDLYSEPTELVVAEDGTFDLDLSLSKVVEEEAFDAPDQVSVINLPSNLLSAFHGEDYAVDVSIRLPKDWSADSEETWPVLYYIGGFGSDHTALSFLVRDEFAPALDEMILIVPNALNYWGHSVFADSVNTGPWGEMFVSELAPYIDATYHGAGPDERYVTGISSGGWSSLWLQVEYPEAFAGVWSFVPDPVDFRDFQQIDLYAEGSNMFTDEQGHPRPLARQNGEAILFYEDFVNAETIYGPGGQIRSFEAVFSHQDQDGLPQRIFDPKTGEVFTDVVEDWKPYDINLKIQEEWDTIGPALEGKIRIYAGGEDTFYLEGATELLAVTLEELGSDAHVEIVPGLPHRPKPGVAAEMLEEITGVSLRPDGGE</sequence>